<name>A0A8D8DMP3_CULPI</name>
<organism evidence="2">
    <name type="scientific">Culex pipiens</name>
    <name type="common">House mosquito</name>
    <dbReference type="NCBI Taxonomy" id="7175"/>
    <lineage>
        <taxon>Eukaryota</taxon>
        <taxon>Metazoa</taxon>
        <taxon>Ecdysozoa</taxon>
        <taxon>Arthropoda</taxon>
        <taxon>Hexapoda</taxon>
        <taxon>Insecta</taxon>
        <taxon>Pterygota</taxon>
        <taxon>Neoptera</taxon>
        <taxon>Endopterygota</taxon>
        <taxon>Diptera</taxon>
        <taxon>Nematocera</taxon>
        <taxon>Culicoidea</taxon>
        <taxon>Culicidae</taxon>
        <taxon>Culicinae</taxon>
        <taxon>Culicini</taxon>
        <taxon>Culex</taxon>
        <taxon>Culex</taxon>
    </lineage>
</organism>
<evidence type="ECO:0000313" key="2">
    <source>
        <dbReference type="EMBL" id="CAG6515600.1"/>
    </source>
</evidence>
<reference evidence="2" key="1">
    <citation type="submission" date="2021-05" db="EMBL/GenBank/DDBJ databases">
        <authorList>
            <person name="Alioto T."/>
            <person name="Alioto T."/>
            <person name="Gomez Garrido J."/>
        </authorList>
    </citation>
    <scope>NUCLEOTIDE SEQUENCE</scope>
</reference>
<feature type="signal peptide" evidence="1">
    <location>
        <begin position="1"/>
        <end position="24"/>
    </location>
</feature>
<proteinExistence type="predicted"/>
<protein>
    <submittedName>
        <fullName evidence="2">(northern house mosquito) hypothetical protein</fullName>
    </submittedName>
</protein>
<accession>A0A8D8DMP3</accession>
<dbReference type="EMBL" id="HBUE01172025">
    <property type="protein sequence ID" value="CAG6515600.1"/>
    <property type="molecule type" value="Transcribed_RNA"/>
</dbReference>
<evidence type="ECO:0000256" key="1">
    <source>
        <dbReference type="SAM" id="SignalP"/>
    </source>
</evidence>
<keyword evidence="1" id="KW-0732">Signal</keyword>
<dbReference type="EMBL" id="HBUE01277478">
    <property type="protein sequence ID" value="CAG6567099.1"/>
    <property type="molecule type" value="Transcribed_RNA"/>
</dbReference>
<sequence>MVVVGVTYILIIAITVMSHRGARPVDLQIPEPIVEVRFGDYVRAAAVDHRWSAAAVRGTFVAKVWHRSSAVRSSTSATPSSAVVPSEPRVVTTAVLRLLLLLRRGGLLGHEYRRVCGEVVACSGRPQRGKARFGTALPLATSALLIHADCSSCCCFLSVLLFLLRSVQTESVLEE</sequence>
<dbReference type="AlphaFoldDB" id="A0A8D8DMP3"/>
<feature type="chain" id="PRO_5036428001" evidence="1">
    <location>
        <begin position="25"/>
        <end position="175"/>
    </location>
</feature>